<protein>
    <submittedName>
        <fullName evidence="1">Uncharacterized protein</fullName>
    </submittedName>
</protein>
<sequence>MRLININSFDLKEFIGTPENPIPPYVILSHTWGDDEITYSEMMSPTALTLYKEGYIKIKQFAAAVALWTASRNGAIEYIWVDTCCIDKSSSAELSEAINSMYRWYKHASYCYVYLSDVGGLELDSENIPPEAQEKHRNNAIRDALENCRWMTRGWTLQELLANPRVMFFTRDWELLLTKKDWIPHLSMLLGIGRDVLTTCDPSLASVAQRMSWASRRHTTRAEDMAYCLLGIFDVSMPLLYGEGGERAFVRLQEEIMKSSDDHSLFAWMNPDRQYASCHGLLASSPTKFAKCRNIIFVDNPEDNAPFSVTNKGLSLRLSLSRVMEKPGLYIGLLNCRDPGPDGEPLGIYLIQLGAGQYARVDADELWIAGDGQSPSPTTGAISLPNLVQFYVRQNIRLPADFLTSDVGGFLITEDITSPDIYLCEASPNVTWVSNQGFIPILAEDSGKQEFLCYSSRLETTGETTMGSVVIILMWDRQSQKFGVKFHYNNRRPGETDVQSRLERKKLLETVGSPIDEFRFYAAGNHRVASADMRLGLMGRLVVIKVAIRIK</sequence>
<evidence type="ECO:0000313" key="2">
    <source>
        <dbReference type="Proteomes" id="UP001153332"/>
    </source>
</evidence>
<keyword evidence="2" id="KW-1185">Reference proteome</keyword>
<dbReference type="EMBL" id="JAPUUL010001504">
    <property type="protein sequence ID" value="KAJ8127235.1"/>
    <property type="molecule type" value="Genomic_DNA"/>
</dbReference>
<gene>
    <name evidence="1" type="ORF">O1611_g6403</name>
</gene>
<reference evidence="1" key="1">
    <citation type="submission" date="2022-12" db="EMBL/GenBank/DDBJ databases">
        <title>Genome Sequence of Lasiodiplodia mahajangana.</title>
        <authorList>
            <person name="Buettner E."/>
        </authorList>
    </citation>
    <scope>NUCLEOTIDE SEQUENCE</scope>
    <source>
        <strain evidence="1">VT137</strain>
    </source>
</reference>
<comment type="caution">
    <text evidence="1">The sequence shown here is derived from an EMBL/GenBank/DDBJ whole genome shotgun (WGS) entry which is preliminary data.</text>
</comment>
<organism evidence="1 2">
    <name type="scientific">Lasiodiplodia mahajangana</name>
    <dbReference type="NCBI Taxonomy" id="1108764"/>
    <lineage>
        <taxon>Eukaryota</taxon>
        <taxon>Fungi</taxon>
        <taxon>Dikarya</taxon>
        <taxon>Ascomycota</taxon>
        <taxon>Pezizomycotina</taxon>
        <taxon>Dothideomycetes</taxon>
        <taxon>Dothideomycetes incertae sedis</taxon>
        <taxon>Botryosphaeriales</taxon>
        <taxon>Botryosphaeriaceae</taxon>
        <taxon>Lasiodiplodia</taxon>
    </lineage>
</organism>
<evidence type="ECO:0000313" key="1">
    <source>
        <dbReference type="EMBL" id="KAJ8127235.1"/>
    </source>
</evidence>
<proteinExistence type="predicted"/>
<dbReference type="Proteomes" id="UP001153332">
    <property type="component" value="Unassembled WGS sequence"/>
</dbReference>
<name>A0ACC2JIA1_9PEZI</name>
<accession>A0ACC2JIA1</accession>